<dbReference type="Proteomes" id="UP001597560">
    <property type="component" value="Unassembled WGS sequence"/>
</dbReference>
<name>A0ABW6B7V5_9SPHI</name>
<protein>
    <recommendedName>
        <fullName evidence="3">Tetratricopeptide repeat protein</fullName>
    </recommendedName>
</protein>
<gene>
    <name evidence="1" type="ORF">ACFS6J_22295</name>
</gene>
<sequence length="498" mass="59174">MAGIAQLSTLIRSLSKSEKRYFKWSYTRGNNDKVYHYLYRVIEKGVRDPAYIKNRLEKNFPDAKLEPACKHLYKMLMRSLRSFEADKSTENRLSNLLGDIKILFDKGLYELCFSELDKAKKLALKHEKFAFYILLAKQELLYLTNLEFPGIDENALIQKQEKIVDLLYHELYISRHASLYELLMFRYQKNGNVRSELETTKLNDLLLEEFQVNAMNKYTSFESEKLHLHFQSIYFLMTGSPKQSLQIFEELNVLFQKNKQLWGDSPVHYIYMLHGVLTNLYLTTRNKEMPYFLHELEKVVTDSESVLLLRDHMVYFHRLGFLQATENFSEANELAKQYENRFLSKNLVVAPNASAEMSFRLSVLYFCLGKFQQSLQLVNSVLNSAGLFISLQLYILGRLLHLLIHLELENDDYLYYEIKSVERKLKKGKKLFTLEKITLRMLKKWLTLENKEELLYDYRNALLDLEKNDYENQLLRQFPFQHWIASRLQKKLICELVY</sequence>
<reference evidence="2" key="1">
    <citation type="journal article" date="2019" name="Int. J. Syst. Evol. Microbiol.">
        <title>The Global Catalogue of Microorganisms (GCM) 10K type strain sequencing project: providing services to taxonomists for standard genome sequencing and annotation.</title>
        <authorList>
            <consortium name="The Broad Institute Genomics Platform"/>
            <consortium name="The Broad Institute Genome Sequencing Center for Infectious Disease"/>
            <person name="Wu L."/>
            <person name="Ma J."/>
        </authorList>
    </citation>
    <scope>NUCLEOTIDE SEQUENCE [LARGE SCALE GENOMIC DNA]</scope>
    <source>
        <strain evidence="2">KCTC 23098</strain>
    </source>
</reference>
<accession>A0ABW6B7V5</accession>
<comment type="caution">
    <text evidence="1">The sequence shown here is derived from an EMBL/GenBank/DDBJ whole genome shotgun (WGS) entry which is preliminary data.</text>
</comment>
<proteinExistence type="predicted"/>
<evidence type="ECO:0000313" key="1">
    <source>
        <dbReference type="EMBL" id="MFD2964548.1"/>
    </source>
</evidence>
<keyword evidence="2" id="KW-1185">Reference proteome</keyword>
<organism evidence="1 2">
    <name type="scientific">Olivibacter jilunii</name>
    <dbReference type="NCBI Taxonomy" id="985016"/>
    <lineage>
        <taxon>Bacteria</taxon>
        <taxon>Pseudomonadati</taxon>
        <taxon>Bacteroidota</taxon>
        <taxon>Sphingobacteriia</taxon>
        <taxon>Sphingobacteriales</taxon>
        <taxon>Sphingobacteriaceae</taxon>
        <taxon>Olivibacter</taxon>
    </lineage>
</organism>
<dbReference type="EMBL" id="JBHUPA010000016">
    <property type="protein sequence ID" value="MFD2964548.1"/>
    <property type="molecule type" value="Genomic_DNA"/>
</dbReference>
<evidence type="ECO:0000313" key="2">
    <source>
        <dbReference type="Proteomes" id="UP001597560"/>
    </source>
</evidence>
<evidence type="ECO:0008006" key="3">
    <source>
        <dbReference type="Google" id="ProtNLM"/>
    </source>
</evidence>
<dbReference type="RefSeq" id="WP_377612789.1">
    <property type="nucleotide sequence ID" value="NZ_JBHUPA010000016.1"/>
</dbReference>